<feature type="compositionally biased region" description="Polar residues" evidence="2">
    <location>
        <begin position="370"/>
        <end position="382"/>
    </location>
</feature>
<feature type="compositionally biased region" description="Polar residues" evidence="2">
    <location>
        <begin position="144"/>
        <end position="156"/>
    </location>
</feature>
<feature type="compositionally biased region" description="Basic and acidic residues" evidence="2">
    <location>
        <begin position="157"/>
        <end position="169"/>
    </location>
</feature>
<feature type="region of interest" description="Disordered" evidence="2">
    <location>
        <begin position="430"/>
        <end position="473"/>
    </location>
</feature>
<dbReference type="GO" id="GO:0008270">
    <property type="term" value="F:zinc ion binding"/>
    <property type="evidence" value="ECO:0007669"/>
    <property type="project" value="UniProtKB-KW"/>
</dbReference>
<dbReference type="InterPro" id="IPR000571">
    <property type="entry name" value="Znf_CCCH"/>
</dbReference>
<keyword evidence="1" id="KW-0863">Zinc-finger</keyword>
<protein>
    <recommendedName>
        <fullName evidence="3">C3H1-type domain-containing protein</fullName>
    </recommendedName>
</protein>
<evidence type="ECO:0000259" key="3">
    <source>
        <dbReference type="PROSITE" id="PS50103"/>
    </source>
</evidence>
<feature type="region of interest" description="Disordered" evidence="2">
    <location>
        <begin position="218"/>
        <end position="237"/>
    </location>
</feature>
<keyword evidence="1" id="KW-0479">Metal-binding</keyword>
<evidence type="ECO:0000256" key="2">
    <source>
        <dbReference type="SAM" id="MobiDB-lite"/>
    </source>
</evidence>
<dbReference type="AlphaFoldDB" id="A0A9P8L3T9"/>
<evidence type="ECO:0000313" key="4">
    <source>
        <dbReference type="EMBL" id="KAH0542343.1"/>
    </source>
</evidence>
<feature type="compositionally biased region" description="Basic and acidic residues" evidence="2">
    <location>
        <begin position="439"/>
        <end position="457"/>
    </location>
</feature>
<keyword evidence="1" id="KW-0862">Zinc</keyword>
<proteinExistence type="predicted"/>
<dbReference type="EMBL" id="JAGHQL010000056">
    <property type="protein sequence ID" value="KAH0542343.1"/>
    <property type="molecule type" value="Genomic_DNA"/>
</dbReference>
<gene>
    <name evidence="4" type="ORF">FGG08_003280</name>
</gene>
<feature type="compositionally biased region" description="Low complexity" evidence="2">
    <location>
        <begin position="383"/>
        <end position="402"/>
    </location>
</feature>
<name>A0A9P8L3T9_9PEZI</name>
<evidence type="ECO:0000256" key="1">
    <source>
        <dbReference type="PROSITE-ProRule" id="PRU00723"/>
    </source>
</evidence>
<dbReference type="OrthoDB" id="5355510at2759"/>
<comment type="caution">
    <text evidence="4">The sequence shown here is derived from an EMBL/GenBank/DDBJ whole genome shotgun (WGS) entry which is preliminary data.</text>
</comment>
<evidence type="ECO:0000313" key="5">
    <source>
        <dbReference type="Proteomes" id="UP000698800"/>
    </source>
</evidence>
<accession>A0A9P8L3T9</accession>
<feature type="region of interest" description="Disordered" evidence="2">
    <location>
        <begin position="370"/>
        <end position="402"/>
    </location>
</feature>
<feature type="region of interest" description="Disordered" evidence="2">
    <location>
        <begin position="144"/>
        <end position="180"/>
    </location>
</feature>
<feature type="zinc finger region" description="C3H1-type" evidence="1">
    <location>
        <begin position="242"/>
        <end position="271"/>
    </location>
</feature>
<reference evidence="4" key="1">
    <citation type="submission" date="2021-03" db="EMBL/GenBank/DDBJ databases">
        <title>Comparative genomics and phylogenomic investigation of the class Geoglossomycetes provide insights into ecological specialization and systematics.</title>
        <authorList>
            <person name="Melie T."/>
            <person name="Pirro S."/>
            <person name="Miller A.N."/>
            <person name="Quandt A."/>
        </authorList>
    </citation>
    <scope>NUCLEOTIDE SEQUENCE</scope>
    <source>
        <strain evidence="4">GBOQ0MN5Z8</strain>
    </source>
</reference>
<sequence length="473" mass="50699">MSLQVSKPNKPISANFECRRSELRPTFFMSRGGGVFTPLIPADELPADIVIVGVPRVMSFGDTAGMTSVGEIMASGLYYETKASTDVNQRHEPGLPLETQSYRASDTMSVKSPLAHSAGGPAAPPPVTFGGISARLATGIFTPTIGNTSLANPGNQHSDEPDRRGRMDKANGSSPNGVGLVRGSCEIDSVHTGSGVASMSSLGPQAVINAITSTTPAPGRAFPCSRPVQRQRGQGPTRCPVKDYKKYCSYWVRHGECDYTQQGCKFLHEMPQDRETLVKIGLRDFPRWWKEPNALTTWRHRSSDSNAVMPPAGLVQPYDNGASPNGNIAFPSNSAMVVARPSQFDEGMIAGPAPSTPEQMRGPSVITPRLSTAHQRQSRTQNSSGSSLTTQSSSPASSPESPYACRFVPGLLHPQTRALRIQKLMSPESFPEGGFWIEKNAKGEQKEAGDPSKEDPPKPGGCDLIELQGLNVP</sequence>
<feature type="domain" description="C3H1-type" evidence="3">
    <location>
        <begin position="242"/>
        <end position="271"/>
    </location>
</feature>
<dbReference type="Proteomes" id="UP000698800">
    <property type="component" value="Unassembled WGS sequence"/>
</dbReference>
<dbReference type="PROSITE" id="PS50103">
    <property type="entry name" value="ZF_C3H1"/>
    <property type="match status" value="1"/>
</dbReference>
<organism evidence="4 5">
    <name type="scientific">Glutinoglossum americanum</name>
    <dbReference type="NCBI Taxonomy" id="1670608"/>
    <lineage>
        <taxon>Eukaryota</taxon>
        <taxon>Fungi</taxon>
        <taxon>Dikarya</taxon>
        <taxon>Ascomycota</taxon>
        <taxon>Pezizomycotina</taxon>
        <taxon>Geoglossomycetes</taxon>
        <taxon>Geoglossales</taxon>
        <taxon>Geoglossaceae</taxon>
        <taxon>Glutinoglossum</taxon>
    </lineage>
</organism>
<keyword evidence="5" id="KW-1185">Reference proteome</keyword>